<dbReference type="GO" id="GO:0000786">
    <property type="term" value="C:nucleosome"/>
    <property type="evidence" value="ECO:0007669"/>
    <property type="project" value="UniProtKB-KW"/>
</dbReference>
<name>A0A9P4NVX6_9PEZI</name>
<comment type="similarity">
    <text evidence="3 8">Belongs to the histone H4 family.</text>
</comment>
<dbReference type="OrthoDB" id="3919494at2759"/>
<sequence length="98" mass="11397">MSFNRKVLRDNIKGITKGDIRRLARRGGVKRISAMVYDETRDAVRERLNTILRQVCMILEFRQRKTVTCMDIIFVLNRLGSPLYGFGTTQYTDVPNTK</sequence>
<keyword evidence="4 8" id="KW-0158">Chromosome</keyword>
<dbReference type="PRINTS" id="PR00623">
    <property type="entry name" value="HISTONEH4"/>
</dbReference>
<gene>
    <name evidence="9" type="ORF">EJ08DRAFT_695371</name>
</gene>
<evidence type="ECO:0000256" key="4">
    <source>
        <dbReference type="ARBA" id="ARBA00022454"/>
    </source>
</evidence>
<organism evidence="9 10">
    <name type="scientific">Tothia fuscella</name>
    <dbReference type="NCBI Taxonomy" id="1048955"/>
    <lineage>
        <taxon>Eukaryota</taxon>
        <taxon>Fungi</taxon>
        <taxon>Dikarya</taxon>
        <taxon>Ascomycota</taxon>
        <taxon>Pezizomycotina</taxon>
        <taxon>Dothideomycetes</taxon>
        <taxon>Pleosporomycetidae</taxon>
        <taxon>Venturiales</taxon>
        <taxon>Cylindrosympodiaceae</taxon>
        <taxon>Tothia</taxon>
    </lineage>
</organism>
<dbReference type="SUPFAM" id="SSF47113">
    <property type="entry name" value="Histone-fold"/>
    <property type="match status" value="1"/>
</dbReference>
<comment type="caution">
    <text evidence="9">The sequence shown here is derived from an EMBL/GenBank/DDBJ whole genome shotgun (WGS) entry which is preliminary data.</text>
</comment>
<dbReference type="AlphaFoldDB" id="A0A9P4NVX6"/>
<dbReference type="InterPro" id="IPR001951">
    <property type="entry name" value="Histone_H4"/>
</dbReference>
<accession>A0A9P4NVX6</accession>
<comment type="subunit">
    <text evidence="8">The nucleosome is a histone octamer containing two molecules each of H2A, H2B, H3 and H4 assembled in one H3-H4 heterotetramer and two H2A-H2B heterodimers. The octamer wraps approximately 147 bp of DNA.</text>
</comment>
<dbReference type="EMBL" id="MU007025">
    <property type="protein sequence ID" value="KAF2432617.1"/>
    <property type="molecule type" value="Genomic_DNA"/>
</dbReference>
<comment type="subcellular location">
    <subcellularLocation>
        <location evidence="2">Chromosome</location>
    </subcellularLocation>
    <subcellularLocation>
        <location evidence="1">Nucleus</location>
    </subcellularLocation>
</comment>
<evidence type="ECO:0000256" key="5">
    <source>
        <dbReference type="ARBA" id="ARBA00023125"/>
    </source>
</evidence>
<dbReference type="GO" id="GO:0003677">
    <property type="term" value="F:DNA binding"/>
    <property type="evidence" value="ECO:0007669"/>
    <property type="project" value="UniProtKB-KW"/>
</dbReference>
<dbReference type="Gene3D" id="1.10.20.10">
    <property type="entry name" value="Histone, subunit A"/>
    <property type="match status" value="1"/>
</dbReference>
<evidence type="ECO:0000256" key="2">
    <source>
        <dbReference type="ARBA" id="ARBA00004286"/>
    </source>
</evidence>
<keyword evidence="10" id="KW-1185">Reference proteome</keyword>
<evidence type="ECO:0000256" key="3">
    <source>
        <dbReference type="ARBA" id="ARBA00006564"/>
    </source>
</evidence>
<dbReference type="SMART" id="SM00417">
    <property type="entry name" value="H4"/>
    <property type="match status" value="1"/>
</dbReference>
<keyword evidence="6 8" id="KW-0539">Nucleus</keyword>
<protein>
    <recommendedName>
        <fullName evidence="8">Histone H4</fullName>
    </recommendedName>
</protein>
<keyword evidence="7 8" id="KW-0544">Nucleosome core</keyword>
<evidence type="ECO:0000256" key="7">
    <source>
        <dbReference type="ARBA" id="ARBA00023269"/>
    </source>
</evidence>
<reference evidence="9" key="1">
    <citation type="journal article" date="2020" name="Stud. Mycol.">
        <title>101 Dothideomycetes genomes: a test case for predicting lifestyles and emergence of pathogens.</title>
        <authorList>
            <person name="Haridas S."/>
            <person name="Albert R."/>
            <person name="Binder M."/>
            <person name="Bloem J."/>
            <person name="Labutti K."/>
            <person name="Salamov A."/>
            <person name="Andreopoulos B."/>
            <person name="Baker S."/>
            <person name="Barry K."/>
            <person name="Bills G."/>
            <person name="Bluhm B."/>
            <person name="Cannon C."/>
            <person name="Castanera R."/>
            <person name="Culley D."/>
            <person name="Daum C."/>
            <person name="Ezra D."/>
            <person name="Gonzalez J."/>
            <person name="Henrissat B."/>
            <person name="Kuo A."/>
            <person name="Liang C."/>
            <person name="Lipzen A."/>
            <person name="Lutzoni F."/>
            <person name="Magnuson J."/>
            <person name="Mondo S."/>
            <person name="Nolan M."/>
            <person name="Ohm R."/>
            <person name="Pangilinan J."/>
            <person name="Park H.-J."/>
            <person name="Ramirez L."/>
            <person name="Alfaro M."/>
            <person name="Sun H."/>
            <person name="Tritt A."/>
            <person name="Yoshinaga Y."/>
            <person name="Zwiers L.-H."/>
            <person name="Turgeon B."/>
            <person name="Goodwin S."/>
            <person name="Spatafora J."/>
            <person name="Crous P."/>
            <person name="Grigoriev I."/>
        </authorList>
    </citation>
    <scope>NUCLEOTIDE SEQUENCE</scope>
    <source>
        <strain evidence="9">CBS 130266</strain>
    </source>
</reference>
<evidence type="ECO:0000256" key="1">
    <source>
        <dbReference type="ARBA" id="ARBA00004123"/>
    </source>
</evidence>
<dbReference type="Proteomes" id="UP000800235">
    <property type="component" value="Unassembled WGS sequence"/>
</dbReference>
<dbReference type="PANTHER" id="PTHR10484">
    <property type="entry name" value="HISTONE H4"/>
    <property type="match status" value="1"/>
</dbReference>
<dbReference type="CDD" id="cd22912">
    <property type="entry name" value="HFD_H4"/>
    <property type="match status" value="1"/>
</dbReference>
<keyword evidence="5 8" id="KW-0238">DNA-binding</keyword>
<dbReference type="GO" id="GO:0030527">
    <property type="term" value="F:structural constituent of chromatin"/>
    <property type="evidence" value="ECO:0007669"/>
    <property type="project" value="InterPro"/>
</dbReference>
<evidence type="ECO:0000256" key="8">
    <source>
        <dbReference type="RuleBase" id="RU000528"/>
    </source>
</evidence>
<evidence type="ECO:0000256" key="6">
    <source>
        <dbReference type="ARBA" id="ARBA00023242"/>
    </source>
</evidence>
<dbReference type="GO" id="GO:0005634">
    <property type="term" value="C:nucleus"/>
    <property type="evidence" value="ECO:0007669"/>
    <property type="project" value="UniProtKB-SubCell"/>
</dbReference>
<dbReference type="GO" id="GO:0046982">
    <property type="term" value="F:protein heterodimerization activity"/>
    <property type="evidence" value="ECO:0007669"/>
    <property type="project" value="InterPro"/>
</dbReference>
<evidence type="ECO:0000313" key="10">
    <source>
        <dbReference type="Proteomes" id="UP000800235"/>
    </source>
</evidence>
<comment type="function">
    <text evidence="8">Core component of nucleosome. Nucleosomes wrap and compact DNA into chromatin, limiting DNA accessibility to the cellular machineries which require DNA as a template. Histones thereby play a central role in transcription regulation, DNA repair, DNA replication and chromosomal stability. DNA accessibility is regulated via a complex set of post-translational modifications of histones, also called histone code, and nucleosome remodeling.</text>
</comment>
<evidence type="ECO:0000313" key="9">
    <source>
        <dbReference type="EMBL" id="KAF2432617.1"/>
    </source>
</evidence>
<proteinExistence type="inferred from homology"/>
<dbReference type="InterPro" id="IPR009072">
    <property type="entry name" value="Histone-fold"/>
</dbReference>